<organism evidence="1 2">
    <name type="scientific">Scandinavium hiltneri</name>
    <dbReference type="NCBI Taxonomy" id="2926519"/>
    <lineage>
        <taxon>Bacteria</taxon>
        <taxon>Pseudomonadati</taxon>
        <taxon>Pseudomonadota</taxon>
        <taxon>Gammaproteobacteria</taxon>
        <taxon>Enterobacterales</taxon>
        <taxon>Enterobacteriaceae</taxon>
        <taxon>Scandinavium</taxon>
    </lineage>
</organism>
<accession>A0ABT2E4N9</accession>
<dbReference type="Proteomes" id="UP001205357">
    <property type="component" value="Unassembled WGS sequence"/>
</dbReference>
<evidence type="ECO:0000313" key="1">
    <source>
        <dbReference type="EMBL" id="MCS2162849.1"/>
    </source>
</evidence>
<dbReference type="RefSeq" id="WP_258989381.1">
    <property type="nucleotide sequence ID" value="NZ_JALIGE010000075.1"/>
</dbReference>
<reference evidence="1 2" key="1">
    <citation type="submission" date="2022-04" db="EMBL/GenBank/DDBJ databases">
        <title>Proposal of a three novel species of Scandinavium, Scandinavium hiltneri, Scandinavium manionii, Scandinavium tedordense.</title>
        <authorList>
            <person name="Maddock D.W."/>
            <person name="Brady C.L."/>
            <person name="Denman S."/>
            <person name="Arnold D."/>
        </authorList>
    </citation>
    <scope>NUCLEOTIDE SEQUENCE [LARGE SCALE GENOMIC DNA]</scope>
    <source>
        <strain evidence="1 2">H11S7</strain>
    </source>
</reference>
<comment type="caution">
    <text evidence="1">The sequence shown here is derived from an EMBL/GenBank/DDBJ whole genome shotgun (WGS) entry which is preliminary data.</text>
</comment>
<keyword evidence="2" id="KW-1185">Reference proteome</keyword>
<dbReference type="EMBL" id="JALIGE010000075">
    <property type="protein sequence ID" value="MCS2162849.1"/>
    <property type="molecule type" value="Genomic_DNA"/>
</dbReference>
<name>A0ABT2E4N9_9ENTR</name>
<evidence type="ECO:0008006" key="3">
    <source>
        <dbReference type="Google" id="ProtNLM"/>
    </source>
</evidence>
<gene>
    <name evidence="1" type="ORF">MUU47_17325</name>
</gene>
<protein>
    <recommendedName>
        <fullName evidence="3">Peptidase C39-like domain-containing protein</fullName>
    </recommendedName>
</protein>
<evidence type="ECO:0000313" key="2">
    <source>
        <dbReference type="Proteomes" id="UP001205357"/>
    </source>
</evidence>
<proteinExistence type="predicted"/>
<sequence length="178" mass="21531">MERKIFNASQQGDLDNLCGFYSVVNMMHWLYGNRIKRKPLFKTLVQYYDQHWPVIECLTSGMNSSQMDILLKCLKKARYSKYPITISQPFRMQRTQQTEQILKDCQAFLTSHEDGAILISDQYHWSVITHIDNEYLHFYDSWDYTRIKRTRYSLRRREGSYHLYPEAIYFIERSEDIQ</sequence>